<reference evidence="1" key="1">
    <citation type="submission" date="2023-04" db="EMBL/GenBank/DDBJ databases">
        <title>Draft Genome sequencing of Naganishia species isolated from polar environments using Oxford Nanopore Technology.</title>
        <authorList>
            <person name="Leo P."/>
            <person name="Venkateswaran K."/>
        </authorList>
    </citation>
    <scope>NUCLEOTIDE SEQUENCE</scope>
    <source>
        <strain evidence="1">MNA-CCFEE 5261</strain>
    </source>
</reference>
<keyword evidence="2" id="KW-1185">Reference proteome</keyword>
<accession>A0ACC2VX16</accession>
<gene>
    <name evidence="1" type="ORF">QFC19_004199</name>
</gene>
<proteinExistence type="predicted"/>
<evidence type="ECO:0000313" key="1">
    <source>
        <dbReference type="EMBL" id="KAJ9103624.1"/>
    </source>
</evidence>
<name>A0ACC2VX16_9TREE</name>
<evidence type="ECO:0000313" key="2">
    <source>
        <dbReference type="Proteomes" id="UP001241377"/>
    </source>
</evidence>
<protein>
    <submittedName>
        <fullName evidence="1">Uncharacterized protein</fullName>
    </submittedName>
</protein>
<dbReference type="Proteomes" id="UP001241377">
    <property type="component" value="Unassembled WGS sequence"/>
</dbReference>
<sequence>MNHYKRSALLALARSPLAATCIENRRLAKFTSLLTANHSPSSAELGVGIKGSPSANVSSHPFPKDRLPDLRETPSTAISTARWSNIHKPNSYSTIQFNREDYAAKYSTPFTPDPSLMKPADLTVWTPTLATPLITPNHNGNGQQIRNRADPDYASMNCNWSQKQEKKETSTPNLRPSAQVFIPSCAPLLMSNPQPKRRSTASSLQPNHVNMKKGNADVDKAAMREYTSVQAHANSLASHFVPFGAPKALTPLARPSAALPARPAACAVEPNLPRWAHSPGHGILASLDSRHKTFADLNSKDSLIRPVSPSKIKETDYSETHRSHGVKTKYVNITARDMDESADEDGDSMSCVSKRSQSASMTPWAKQKTHELSASLMTTEKLVKDLRATNIECGFGVQSPITTKISLGEVQSPLSHPSISMSGRMPSSAVKVGNMGGVKAAASFDGNTWRRQIQSSWASPREPRKPNLTPSVPGGRLGAVPMHSVNIK</sequence>
<organism evidence="1 2">
    <name type="scientific">Naganishia cerealis</name>
    <dbReference type="NCBI Taxonomy" id="610337"/>
    <lineage>
        <taxon>Eukaryota</taxon>
        <taxon>Fungi</taxon>
        <taxon>Dikarya</taxon>
        <taxon>Basidiomycota</taxon>
        <taxon>Agaricomycotina</taxon>
        <taxon>Tremellomycetes</taxon>
        <taxon>Filobasidiales</taxon>
        <taxon>Filobasidiaceae</taxon>
        <taxon>Naganishia</taxon>
    </lineage>
</organism>
<comment type="caution">
    <text evidence="1">The sequence shown here is derived from an EMBL/GenBank/DDBJ whole genome shotgun (WGS) entry which is preliminary data.</text>
</comment>
<dbReference type="EMBL" id="JASBWR010000044">
    <property type="protein sequence ID" value="KAJ9103624.1"/>
    <property type="molecule type" value="Genomic_DNA"/>
</dbReference>